<evidence type="ECO:0000256" key="6">
    <source>
        <dbReference type="SAM" id="MobiDB-lite"/>
    </source>
</evidence>
<name>A0A444JWH6_9GAMM</name>
<keyword evidence="9" id="KW-1185">Reference proteome</keyword>
<reference evidence="8 9" key="1">
    <citation type="submission" date="2018-11" db="EMBL/GenBank/DDBJ databases">
        <title>Photobacterium sp. BEI247 sp. nov., a marine bacterium isolated from Yongle Blue Hole in the South China Sea.</title>
        <authorList>
            <person name="Wang X."/>
        </authorList>
    </citation>
    <scope>NUCLEOTIDE SEQUENCE [LARGE SCALE GENOMIC DNA]</scope>
    <source>
        <strain evidence="9">BEI247</strain>
    </source>
</reference>
<evidence type="ECO:0000256" key="4">
    <source>
        <dbReference type="ARBA" id="ARBA00022989"/>
    </source>
</evidence>
<evidence type="ECO:0000256" key="5">
    <source>
        <dbReference type="ARBA" id="ARBA00023136"/>
    </source>
</evidence>
<feature type="transmembrane region" description="Helical" evidence="7">
    <location>
        <begin position="243"/>
        <end position="267"/>
    </location>
</feature>
<feature type="transmembrane region" description="Helical" evidence="7">
    <location>
        <begin position="410"/>
        <end position="429"/>
    </location>
</feature>
<feature type="transmembrane region" description="Helical" evidence="7">
    <location>
        <begin position="7"/>
        <end position="28"/>
    </location>
</feature>
<protein>
    <submittedName>
        <fullName evidence="8">Lipopolysaccharide biosynthesis protein</fullName>
    </submittedName>
</protein>
<evidence type="ECO:0000313" key="9">
    <source>
        <dbReference type="Proteomes" id="UP000287563"/>
    </source>
</evidence>
<dbReference type="GO" id="GO:0005886">
    <property type="term" value="C:plasma membrane"/>
    <property type="evidence" value="ECO:0007669"/>
    <property type="project" value="UniProtKB-SubCell"/>
</dbReference>
<feature type="transmembrane region" description="Helical" evidence="7">
    <location>
        <begin position="145"/>
        <end position="164"/>
    </location>
</feature>
<feature type="transmembrane region" description="Helical" evidence="7">
    <location>
        <begin position="43"/>
        <end position="65"/>
    </location>
</feature>
<proteinExistence type="predicted"/>
<feature type="transmembrane region" description="Helical" evidence="7">
    <location>
        <begin position="77"/>
        <end position="102"/>
    </location>
</feature>
<dbReference type="PANTHER" id="PTHR30250">
    <property type="entry name" value="PST FAMILY PREDICTED COLANIC ACID TRANSPORTER"/>
    <property type="match status" value="1"/>
</dbReference>
<evidence type="ECO:0000256" key="2">
    <source>
        <dbReference type="ARBA" id="ARBA00022475"/>
    </source>
</evidence>
<feature type="transmembrane region" description="Helical" evidence="7">
    <location>
        <begin position="377"/>
        <end position="398"/>
    </location>
</feature>
<gene>
    <name evidence="8" type="ORF">EDI28_05165</name>
</gene>
<dbReference type="Proteomes" id="UP000287563">
    <property type="component" value="Unassembled WGS sequence"/>
</dbReference>
<keyword evidence="3 7" id="KW-0812">Transmembrane</keyword>
<sequence>MSALKQSAYYGIGIVMMKGVSLLMMPYITSKLTPHEYGSLESLVLLADIGTIIIGFGMIESLYRFVGPSKGKQRKELISNCFTLSVFVTISGSFLIWMLMPFLLARLPHQFEQYQIVLIAIPTLLEGLIAIPLTLMRMESLAKRFCIFNVLKAIVQALLIITMLEAGLGIDAILIAGACSSVLLLVCLLRFQWDQMTNFGHLGNSVQLLKYSTPFVLSNIGLFAITGLDRWMLADKVGVETLAIYAIAAKFAMILGLLMQPFTLWWFPNRISMLQHDQGPQQCADNAMLGTNIGIFIAVTMMLTVPSFIYLFLPIEYHLAAQVVVGLLLVNTLKNASDLLNLGCFSGNSSQCQMWIQWLCSAIAITGYWLLIPHFDIWAAVFVLAGVYTTRLLLFYYFSQSLLPLPYRHSGWLTCVVVGATLYGASLVISPVLSLWGQLIVGGLFSFLMLVFLVGMKIFPNVISSRWTLTSLFSSTSDHKQTNSDTLEPVAKKLP</sequence>
<comment type="caution">
    <text evidence="8">The sequence shown here is derived from an EMBL/GenBank/DDBJ whole genome shotgun (WGS) entry which is preliminary data.</text>
</comment>
<dbReference type="EMBL" id="RJLM01000001">
    <property type="protein sequence ID" value="RWX57419.1"/>
    <property type="molecule type" value="Genomic_DNA"/>
</dbReference>
<dbReference type="PANTHER" id="PTHR30250:SF11">
    <property type="entry name" value="O-ANTIGEN TRANSPORTER-RELATED"/>
    <property type="match status" value="1"/>
</dbReference>
<keyword evidence="4 7" id="KW-1133">Transmembrane helix</keyword>
<evidence type="ECO:0000256" key="7">
    <source>
        <dbReference type="SAM" id="Phobius"/>
    </source>
</evidence>
<feature type="transmembrane region" description="Helical" evidence="7">
    <location>
        <begin position="287"/>
        <end position="309"/>
    </location>
</feature>
<feature type="transmembrane region" description="Helical" evidence="7">
    <location>
        <begin position="354"/>
        <end position="371"/>
    </location>
</feature>
<feature type="region of interest" description="Disordered" evidence="6">
    <location>
        <begin position="476"/>
        <end position="495"/>
    </location>
</feature>
<organism evidence="8 9">
    <name type="scientific">Photobacterium chitinilyticum</name>
    <dbReference type="NCBI Taxonomy" id="2485123"/>
    <lineage>
        <taxon>Bacteria</taxon>
        <taxon>Pseudomonadati</taxon>
        <taxon>Pseudomonadota</taxon>
        <taxon>Gammaproteobacteria</taxon>
        <taxon>Vibrionales</taxon>
        <taxon>Vibrionaceae</taxon>
        <taxon>Photobacterium</taxon>
    </lineage>
</organism>
<feature type="transmembrane region" description="Helical" evidence="7">
    <location>
        <begin position="114"/>
        <end position="133"/>
    </location>
</feature>
<dbReference type="RefSeq" id="WP_128782725.1">
    <property type="nucleotide sequence ID" value="NZ_JAKJSG010000053.1"/>
</dbReference>
<keyword evidence="5 7" id="KW-0472">Membrane</keyword>
<comment type="subcellular location">
    <subcellularLocation>
        <location evidence="1">Cell membrane</location>
        <topology evidence="1">Multi-pass membrane protein</topology>
    </subcellularLocation>
</comment>
<evidence type="ECO:0000256" key="1">
    <source>
        <dbReference type="ARBA" id="ARBA00004651"/>
    </source>
</evidence>
<evidence type="ECO:0000256" key="3">
    <source>
        <dbReference type="ARBA" id="ARBA00022692"/>
    </source>
</evidence>
<keyword evidence="2" id="KW-1003">Cell membrane</keyword>
<feature type="transmembrane region" description="Helical" evidence="7">
    <location>
        <begin position="170"/>
        <end position="191"/>
    </location>
</feature>
<dbReference type="Pfam" id="PF13440">
    <property type="entry name" value="Polysacc_synt_3"/>
    <property type="match status" value="1"/>
</dbReference>
<accession>A0A444JWH6</accession>
<dbReference type="AlphaFoldDB" id="A0A444JWH6"/>
<dbReference type="InterPro" id="IPR050833">
    <property type="entry name" value="Poly_Biosynth_Transport"/>
</dbReference>
<dbReference type="OrthoDB" id="9815248at2"/>
<feature type="transmembrane region" description="Helical" evidence="7">
    <location>
        <begin position="435"/>
        <end position="456"/>
    </location>
</feature>
<evidence type="ECO:0000313" key="8">
    <source>
        <dbReference type="EMBL" id="RWX57419.1"/>
    </source>
</evidence>